<dbReference type="Proteomes" id="UP000197138">
    <property type="component" value="Unassembled WGS sequence"/>
</dbReference>
<name>A0A218XP68_PUNGR</name>
<sequence>MDQLSLQRLRKKRKVVALTFYIQMCTIVRALMGILSEFAALYGPKPSSRSYELKYYRKRDHIRRLVYADDVTCTEQLRMDRNAFLRA</sequence>
<accession>A0A218XP68</accession>
<dbReference type="AlphaFoldDB" id="A0A218XP68"/>
<proteinExistence type="predicted"/>
<comment type="caution">
    <text evidence="2">The sequence shown here is derived from an EMBL/GenBank/DDBJ whole genome shotgun (WGS) entry which is preliminary data.</text>
</comment>
<protein>
    <submittedName>
        <fullName evidence="2">Uncharacterized protein</fullName>
    </submittedName>
</protein>
<gene>
    <name evidence="2" type="ORF">CDL15_Pgr011115</name>
</gene>
<keyword evidence="1" id="KW-1133">Transmembrane helix</keyword>
<feature type="transmembrane region" description="Helical" evidence="1">
    <location>
        <begin position="20"/>
        <end position="42"/>
    </location>
</feature>
<dbReference type="EMBL" id="MTKT01001090">
    <property type="protein sequence ID" value="OWM86291.1"/>
    <property type="molecule type" value="Genomic_DNA"/>
</dbReference>
<keyword evidence="1" id="KW-0472">Membrane</keyword>
<reference evidence="3" key="1">
    <citation type="journal article" date="2017" name="Plant J.">
        <title>The pomegranate (Punica granatum L.) genome and the genomics of punicalagin biosynthesis.</title>
        <authorList>
            <person name="Qin G."/>
            <person name="Xu C."/>
            <person name="Ming R."/>
            <person name="Tang H."/>
            <person name="Guyot R."/>
            <person name="Kramer E.M."/>
            <person name="Hu Y."/>
            <person name="Yi X."/>
            <person name="Qi Y."/>
            <person name="Xu X."/>
            <person name="Gao Z."/>
            <person name="Pan H."/>
            <person name="Jian J."/>
            <person name="Tian Y."/>
            <person name="Yue Z."/>
            <person name="Xu Y."/>
        </authorList>
    </citation>
    <scope>NUCLEOTIDE SEQUENCE [LARGE SCALE GENOMIC DNA]</scope>
    <source>
        <strain evidence="3">cv. Dabenzi</strain>
    </source>
</reference>
<evidence type="ECO:0000313" key="3">
    <source>
        <dbReference type="Proteomes" id="UP000197138"/>
    </source>
</evidence>
<evidence type="ECO:0000313" key="2">
    <source>
        <dbReference type="EMBL" id="OWM86291.1"/>
    </source>
</evidence>
<keyword evidence="1" id="KW-0812">Transmembrane</keyword>
<organism evidence="2 3">
    <name type="scientific">Punica granatum</name>
    <name type="common">Pomegranate</name>
    <dbReference type="NCBI Taxonomy" id="22663"/>
    <lineage>
        <taxon>Eukaryota</taxon>
        <taxon>Viridiplantae</taxon>
        <taxon>Streptophyta</taxon>
        <taxon>Embryophyta</taxon>
        <taxon>Tracheophyta</taxon>
        <taxon>Spermatophyta</taxon>
        <taxon>Magnoliopsida</taxon>
        <taxon>eudicotyledons</taxon>
        <taxon>Gunneridae</taxon>
        <taxon>Pentapetalae</taxon>
        <taxon>rosids</taxon>
        <taxon>malvids</taxon>
        <taxon>Myrtales</taxon>
        <taxon>Lythraceae</taxon>
        <taxon>Punica</taxon>
    </lineage>
</organism>
<evidence type="ECO:0000256" key="1">
    <source>
        <dbReference type="SAM" id="Phobius"/>
    </source>
</evidence>